<keyword evidence="2" id="KW-1185">Reference proteome</keyword>
<dbReference type="EMBL" id="AWWV01010869">
    <property type="protein sequence ID" value="OMO76541.1"/>
    <property type="molecule type" value="Genomic_DNA"/>
</dbReference>
<accession>A0A1R3I216</accession>
<evidence type="ECO:0000313" key="2">
    <source>
        <dbReference type="Proteomes" id="UP000188268"/>
    </source>
</evidence>
<gene>
    <name evidence="1" type="ORF">CCACVL1_15570</name>
</gene>
<protein>
    <submittedName>
        <fullName evidence="1">Uncharacterized protein</fullName>
    </submittedName>
</protein>
<name>A0A1R3I216_COCAP</name>
<sequence>MDVPYLGRTREGPGLGIRLKLKATASRTF</sequence>
<proteinExistence type="predicted"/>
<dbReference type="AlphaFoldDB" id="A0A1R3I216"/>
<organism evidence="1 2">
    <name type="scientific">Corchorus capsularis</name>
    <name type="common">Jute</name>
    <dbReference type="NCBI Taxonomy" id="210143"/>
    <lineage>
        <taxon>Eukaryota</taxon>
        <taxon>Viridiplantae</taxon>
        <taxon>Streptophyta</taxon>
        <taxon>Embryophyta</taxon>
        <taxon>Tracheophyta</taxon>
        <taxon>Spermatophyta</taxon>
        <taxon>Magnoliopsida</taxon>
        <taxon>eudicotyledons</taxon>
        <taxon>Gunneridae</taxon>
        <taxon>Pentapetalae</taxon>
        <taxon>rosids</taxon>
        <taxon>malvids</taxon>
        <taxon>Malvales</taxon>
        <taxon>Malvaceae</taxon>
        <taxon>Grewioideae</taxon>
        <taxon>Apeibeae</taxon>
        <taxon>Corchorus</taxon>
    </lineage>
</organism>
<dbReference type="Gramene" id="OMO76541">
    <property type="protein sequence ID" value="OMO76541"/>
    <property type="gene ID" value="CCACVL1_15570"/>
</dbReference>
<comment type="caution">
    <text evidence="1">The sequence shown here is derived from an EMBL/GenBank/DDBJ whole genome shotgun (WGS) entry which is preliminary data.</text>
</comment>
<dbReference type="Proteomes" id="UP000188268">
    <property type="component" value="Unassembled WGS sequence"/>
</dbReference>
<reference evidence="1 2" key="1">
    <citation type="submission" date="2013-09" db="EMBL/GenBank/DDBJ databases">
        <title>Corchorus capsularis genome sequencing.</title>
        <authorList>
            <person name="Alam M."/>
            <person name="Haque M.S."/>
            <person name="Islam M.S."/>
            <person name="Emdad E.M."/>
            <person name="Islam M.M."/>
            <person name="Ahmed B."/>
            <person name="Halim A."/>
            <person name="Hossen Q.M.M."/>
            <person name="Hossain M.Z."/>
            <person name="Ahmed R."/>
            <person name="Khan M.M."/>
            <person name="Islam R."/>
            <person name="Rashid M.M."/>
            <person name="Khan S.A."/>
            <person name="Rahman M.S."/>
            <person name="Alam M."/>
        </authorList>
    </citation>
    <scope>NUCLEOTIDE SEQUENCE [LARGE SCALE GENOMIC DNA]</scope>
    <source>
        <strain evidence="2">cv. CVL-1</strain>
        <tissue evidence="1">Whole seedling</tissue>
    </source>
</reference>
<evidence type="ECO:0000313" key="1">
    <source>
        <dbReference type="EMBL" id="OMO76541.1"/>
    </source>
</evidence>